<dbReference type="GO" id="GO:0070628">
    <property type="term" value="F:proteasome binding"/>
    <property type="evidence" value="ECO:0007669"/>
    <property type="project" value="InterPro"/>
</dbReference>
<dbReference type="InterPro" id="IPR021843">
    <property type="entry name" value="PSME4_C"/>
</dbReference>
<evidence type="ECO:0000256" key="1">
    <source>
        <dbReference type="ARBA" id="ARBA00004324"/>
    </source>
</evidence>
<dbReference type="InterPro" id="IPR035309">
    <property type="entry name" value="PSME4"/>
</dbReference>
<dbReference type="Pfam" id="PF16507">
    <property type="entry name" value="HEAT_PSME4_mid"/>
    <property type="match status" value="2"/>
</dbReference>
<keyword evidence="5" id="KW-0677">Repeat</keyword>
<dbReference type="SUPFAM" id="SSF48371">
    <property type="entry name" value="ARM repeat"/>
    <property type="match status" value="1"/>
</dbReference>
<keyword evidence="7" id="KW-0234">DNA repair</keyword>
<feature type="domain" description="Proteasome activator Blm10 middle HEAT repeats region" evidence="10">
    <location>
        <begin position="646"/>
        <end position="945"/>
    </location>
</feature>
<evidence type="ECO:0000256" key="6">
    <source>
        <dbReference type="ARBA" id="ARBA00022763"/>
    </source>
</evidence>
<evidence type="ECO:0000256" key="5">
    <source>
        <dbReference type="ARBA" id="ARBA00022737"/>
    </source>
</evidence>
<evidence type="ECO:0000313" key="12">
    <source>
        <dbReference type="EMBL" id="CAF0908560.1"/>
    </source>
</evidence>
<dbReference type="InterPro" id="IPR055455">
    <property type="entry name" value="HEAT_PSME4"/>
</dbReference>
<dbReference type="GO" id="GO:0005829">
    <property type="term" value="C:cytosol"/>
    <property type="evidence" value="ECO:0007669"/>
    <property type="project" value="TreeGrafter"/>
</dbReference>
<dbReference type="EMBL" id="CAJNOG010000081">
    <property type="protein sequence ID" value="CAF0908560.1"/>
    <property type="molecule type" value="Genomic_DNA"/>
</dbReference>
<name>A0A814A7Y5_9BILA</name>
<sequence>MSSHSTDNDLQKPDIYNKYSPFYESIKQQAITLFEEIRENLSRTIQLGELEPGFSIWSNKLKQFISHYGFHFTKADHLKLIDYYLSILSITDLNYVHVKICFDMLTELLRNARLITRDDLTIDWRIFYDWMQRIRNNRDKIYGLVVLPERIDQSLSICVTFCSSYFSVMSTQEILDELRPKMCPTDWNFGDIIEMVKLFLPYLVGLFSSVAWNNIGYIDWEPWLPKIFTRILRGFSVPIGKMQMPSLQDNYSVPDLTKWIVSMMGNGSSCLQYLQDLFITIKSFYHPSNTGQTYVLPLLMSVLPGIDLNDFEKASVTLDFLETMLMLITCVDCSSAVNTRNDLTGIEKEVCLSTIQFEDFIIEFLNRIFQMIDLLSTDISDAVTTDTDFDLNDLVIELKLASIMFHIIQNCSNKIFRIIREKLVNFIANACLSSKARGIICSLIQALVKGNPVETLKYLLPKTCESIDKIIQNSGSSILLTDHEGDVELTWYLFLFAELLNARGDTLLIYKKMIMSVFHQCIHIINKDSYLAISNAARNLLKSLSQTYPIDYRLTMENIEEPFVDFLPIRAWGQYVNANKLQVQFHMPNVDEIDFACEFVDTIIYSELTLLNENNFQMSNTERLRSLTIIKSIANGCFRMVPRIETSVTLDFLETMLMLITCVDCSSAVNTRNDLTEIEKEVCLSTIQFEDFIIEFLNRIFQMIDLLSTDISDAVTTDTDFDLNDLVIELKLASIMFHIIQNCSNKIFQIIREKLVNFIANACLSSKARGIICSLIQALVKGNPVETLKYLLPKTCESIDKIIQNSGSSILLTDHEGDVELTWYLFLFAELLNARGDTLLIYKKMIMPVFHQCIHIINKDSYLAISNAARNLLKSLSQTYPIDYRMSMENIEEPFVDFLPIRAWGQYVNANKLQVQFHMPNVDEINFACEFVDTFIYSELTLLNENNFQMSNTERLRSLTIIKSIANGCFRMVPRIESKQVNDLIPSVVPYDSKHQIQFSIYSKEPKFKENLRMRLLSDIGKLLDVLIENHSDDVSSITEALELYSSSSIYYGLHKDDVDCLLDDFTSQEKLLKNKLCGEGQNIRFLMIQRMELRIQELELSNSGVLNDIDKQVILKLFELSINRYSEVRYQAQKELFDILNCYHFSFQLIVDRIVEVLNMSNEVDHYQIKGCLHILLGNDSFFLPTEYSWAMKEKLWPSIVRITHENQISTRNLIEDITDKVNEKFVTEVIIQSTNEISKRAAAALWRTLDTNEMKVCYQTNIQSYNSLMETLSSLLNEDILTWGQQKIAISLLRLLLQKHVPIPSLCIKTFVDFLVHDNIELRECATKAIAALCRLQKPPGIYVEKILNITDDHCHPGDRDDNLWITINDYKPPETQIKWEQTCFLDKPYHGYYCWPKIIKYSMNKRERYTQNNMPEQVVILYDHFIDKNFIIQVIQLMIFDDEEDDVAEFNKTRFFMFKGLFHNFGLAFLDNFMEQLYVLIHEKTTEKQERSNRVAAEIVAGIIAGSKYWTLEMLNELWEKLTPLLTDVCMSLSSETLSYWNMCFMCSMENQDPRRMYRLIHFIRTLIDPKIVSNIFNETARWSLIQTLISFKWRIPSIWCDINEHAKLLLDHPSEDIRKSIAYILSISLSFDVELLDGKSTRQPNVNQFIDNICERLYLAIEVYEKTPLMNVLDEGIEIDLEARKALNFMETVVKMHKEFFFWCPQPVKDAIIRLFPYLCEIESIAANDDSFKNNLTMSRLCLAMSYLNAHYLEALIQKLAGVCESPKWHARRAAIEFTQNMIFCNLFNARPYAKQVHEFVLKCLFDEQFEVRTAALKTLSGLYQCGYLKVTDEDLKYFREMSKINYSTKVDGNRVILSKNIVKRHGGVLGLCAIVLASPYDIPIHVPNALMLLCEHSHDPDLIQKSVKECLLEFRRTHHDSWHEHREQFTEDQLVILADVLISHNYYA</sequence>
<evidence type="ECO:0000256" key="2">
    <source>
        <dbReference type="ARBA" id="ARBA00004496"/>
    </source>
</evidence>
<dbReference type="Pfam" id="PF23096">
    <property type="entry name" value="HEAT_PSME4"/>
    <property type="match status" value="1"/>
</dbReference>
<dbReference type="PANTHER" id="PTHR32170">
    <property type="entry name" value="PROTEASOME ACTIVATOR COMPLEX SUBUNIT 4"/>
    <property type="match status" value="1"/>
</dbReference>
<evidence type="ECO:0000313" key="13">
    <source>
        <dbReference type="Proteomes" id="UP000663845"/>
    </source>
</evidence>
<comment type="caution">
    <text evidence="12">The sequence shown here is derived from an EMBL/GenBank/DDBJ whole genome shotgun (WGS) entry which is preliminary data.</text>
</comment>
<evidence type="ECO:0000256" key="8">
    <source>
        <dbReference type="ARBA" id="ARBA00023242"/>
    </source>
</evidence>
<comment type="similarity">
    <text evidence="3">Belongs to the BLM10 family.</text>
</comment>
<evidence type="ECO:0000256" key="3">
    <source>
        <dbReference type="ARBA" id="ARBA00005739"/>
    </source>
</evidence>
<keyword evidence="8" id="KW-0539">Nucleus</keyword>
<proteinExistence type="inferred from homology"/>
<dbReference type="GO" id="GO:0006281">
    <property type="term" value="P:DNA repair"/>
    <property type="evidence" value="ECO:0007669"/>
    <property type="project" value="UniProtKB-KW"/>
</dbReference>
<evidence type="ECO:0000259" key="11">
    <source>
        <dbReference type="Pfam" id="PF23096"/>
    </source>
</evidence>
<dbReference type="Gene3D" id="1.25.10.10">
    <property type="entry name" value="Leucine-rich Repeat Variant"/>
    <property type="match status" value="1"/>
</dbReference>
<evidence type="ECO:0000256" key="4">
    <source>
        <dbReference type="ARBA" id="ARBA00022490"/>
    </source>
</evidence>
<gene>
    <name evidence="12" type="ORF">JYZ213_LOCUS10949</name>
</gene>
<dbReference type="InterPro" id="IPR011989">
    <property type="entry name" value="ARM-like"/>
</dbReference>
<comment type="subcellular location">
    <subcellularLocation>
        <location evidence="2">Cytoplasm</location>
    </subcellularLocation>
    <subcellularLocation>
        <location evidence="1">Nucleus speckle</location>
    </subcellularLocation>
</comment>
<feature type="domain" description="Proteasome activator complex subunit 4 C-terminal" evidence="9">
    <location>
        <begin position="1867"/>
        <end position="1953"/>
    </location>
</feature>
<dbReference type="PANTHER" id="PTHR32170:SF3">
    <property type="entry name" value="PROTEASOME ACTIVATOR COMPLEX SUBUNIT 4"/>
    <property type="match status" value="1"/>
</dbReference>
<dbReference type="InterPro" id="IPR016024">
    <property type="entry name" value="ARM-type_fold"/>
</dbReference>
<dbReference type="InterPro" id="IPR032430">
    <property type="entry name" value="Blm10_mid"/>
</dbReference>
<dbReference type="Proteomes" id="UP000663845">
    <property type="component" value="Unassembled WGS sequence"/>
</dbReference>
<accession>A0A814A7Y5</accession>
<reference evidence="12" key="1">
    <citation type="submission" date="2021-02" db="EMBL/GenBank/DDBJ databases">
        <authorList>
            <person name="Nowell W R."/>
        </authorList>
    </citation>
    <scope>NUCLEOTIDE SEQUENCE</scope>
</reference>
<feature type="domain" description="Proteasome activator complex subunit 4-like HEAT repeat-like" evidence="11">
    <location>
        <begin position="1310"/>
        <end position="1590"/>
    </location>
</feature>
<evidence type="ECO:0000256" key="7">
    <source>
        <dbReference type="ARBA" id="ARBA00023204"/>
    </source>
</evidence>
<keyword evidence="4" id="KW-0963">Cytoplasm</keyword>
<dbReference type="GO" id="GO:0010499">
    <property type="term" value="P:proteasomal ubiquitin-independent protein catabolic process"/>
    <property type="evidence" value="ECO:0007669"/>
    <property type="project" value="TreeGrafter"/>
</dbReference>
<evidence type="ECO:0000259" key="10">
    <source>
        <dbReference type="Pfam" id="PF16507"/>
    </source>
</evidence>
<dbReference type="GO" id="GO:0016607">
    <property type="term" value="C:nuclear speck"/>
    <property type="evidence" value="ECO:0007669"/>
    <property type="project" value="UniProtKB-SubCell"/>
</dbReference>
<organism evidence="12 13">
    <name type="scientific">Adineta steineri</name>
    <dbReference type="NCBI Taxonomy" id="433720"/>
    <lineage>
        <taxon>Eukaryota</taxon>
        <taxon>Metazoa</taxon>
        <taxon>Spiralia</taxon>
        <taxon>Gnathifera</taxon>
        <taxon>Rotifera</taxon>
        <taxon>Eurotatoria</taxon>
        <taxon>Bdelloidea</taxon>
        <taxon>Adinetida</taxon>
        <taxon>Adinetidae</taxon>
        <taxon>Adineta</taxon>
    </lineage>
</organism>
<evidence type="ECO:0000259" key="9">
    <source>
        <dbReference type="Pfam" id="PF11919"/>
    </source>
</evidence>
<dbReference type="GO" id="GO:0016504">
    <property type="term" value="F:peptidase activator activity"/>
    <property type="evidence" value="ECO:0007669"/>
    <property type="project" value="InterPro"/>
</dbReference>
<dbReference type="Pfam" id="PF11919">
    <property type="entry name" value="PSME4_C"/>
    <property type="match status" value="1"/>
</dbReference>
<keyword evidence="6" id="KW-0227">DNA damage</keyword>
<feature type="domain" description="Proteasome activator Blm10 middle HEAT repeats region" evidence="10">
    <location>
        <begin position="294"/>
        <end position="613"/>
    </location>
</feature>
<protein>
    <submittedName>
        <fullName evidence="12">Uncharacterized protein</fullName>
    </submittedName>
</protein>